<sequence>MNDRKSPRLRDAIVVWVTRSLMLPRGHNTVISMTRWSDVTDTPGRGCLLTQVLVSVLADNGPDWSGAAICVLGAVAEIETSSPAKNSHSIQVCDASPLTNIGNTRIERHLLAEQPDSPPALPVEYRPTSVRAARDLKMVTVGSVFPRLRINGVVFKSHKHGARSKLPKTATNSLIQTYPRRESHVLLRMPQTMRATVSVSNYSPASTNIEALPLSPNNDAQSPPPQTNNGKTLLSHQHCKEVTVELIDHAYCTESNSDSSSNERDKSLESFDRFQDESEFRESDDPTTDGSNETISGSDYDSIEAGGYVDPDNIWNRNRNRFYSMH</sequence>
<evidence type="ECO:0000313" key="3">
    <source>
        <dbReference type="Proteomes" id="UP000271974"/>
    </source>
</evidence>
<organism evidence="2 3">
    <name type="scientific">Elysia chlorotica</name>
    <name type="common">Eastern emerald elysia</name>
    <name type="synonym">Sea slug</name>
    <dbReference type="NCBI Taxonomy" id="188477"/>
    <lineage>
        <taxon>Eukaryota</taxon>
        <taxon>Metazoa</taxon>
        <taxon>Spiralia</taxon>
        <taxon>Lophotrochozoa</taxon>
        <taxon>Mollusca</taxon>
        <taxon>Gastropoda</taxon>
        <taxon>Heterobranchia</taxon>
        <taxon>Euthyneura</taxon>
        <taxon>Panpulmonata</taxon>
        <taxon>Sacoglossa</taxon>
        <taxon>Placobranchoidea</taxon>
        <taxon>Plakobranchidae</taxon>
        <taxon>Elysia</taxon>
    </lineage>
</organism>
<dbReference type="EMBL" id="RQTK01000052">
    <property type="protein sequence ID" value="RUS89538.1"/>
    <property type="molecule type" value="Genomic_DNA"/>
</dbReference>
<dbReference type="AlphaFoldDB" id="A0A3S1CD76"/>
<name>A0A3S1CD76_ELYCH</name>
<feature type="compositionally biased region" description="Polar residues" evidence="1">
    <location>
        <begin position="288"/>
        <end position="299"/>
    </location>
</feature>
<feature type="region of interest" description="Disordered" evidence="1">
    <location>
        <begin position="208"/>
        <end position="234"/>
    </location>
</feature>
<accession>A0A3S1CD76</accession>
<feature type="region of interest" description="Disordered" evidence="1">
    <location>
        <begin position="254"/>
        <end position="326"/>
    </location>
</feature>
<evidence type="ECO:0000256" key="1">
    <source>
        <dbReference type="SAM" id="MobiDB-lite"/>
    </source>
</evidence>
<dbReference type="Proteomes" id="UP000271974">
    <property type="component" value="Unassembled WGS sequence"/>
</dbReference>
<reference evidence="2 3" key="1">
    <citation type="submission" date="2019-01" db="EMBL/GenBank/DDBJ databases">
        <title>A draft genome assembly of the solar-powered sea slug Elysia chlorotica.</title>
        <authorList>
            <person name="Cai H."/>
            <person name="Li Q."/>
            <person name="Fang X."/>
            <person name="Li J."/>
            <person name="Curtis N.E."/>
            <person name="Altenburger A."/>
            <person name="Shibata T."/>
            <person name="Feng M."/>
            <person name="Maeda T."/>
            <person name="Schwartz J.A."/>
            <person name="Shigenobu S."/>
            <person name="Lundholm N."/>
            <person name="Nishiyama T."/>
            <person name="Yang H."/>
            <person name="Hasebe M."/>
            <person name="Li S."/>
            <person name="Pierce S.K."/>
            <person name="Wang J."/>
        </authorList>
    </citation>
    <scope>NUCLEOTIDE SEQUENCE [LARGE SCALE GENOMIC DNA]</scope>
    <source>
        <strain evidence="2">EC2010</strain>
        <tissue evidence="2">Whole organism of an adult</tissue>
    </source>
</reference>
<feature type="compositionally biased region" description="Basic and acidic residues" evidence="1">
    <location>
        <begin position="261"/>
        <end position="284"/>
    </location>
</feature>
<comment type="caution">
    <text evidence="2">The sequence shown here is derived from an EMBL/GenBank/DDBJ whole genome shotgun (WGS) entry which is preliminary data.</text>
</comment>
<gene>
    <name evidence="2" type="ORF">EGW08_002656</name>
</gene>
<proteinExistence type="predicted"/>
<evidence type="ECO:0000313" key="2">
    <source>
        <dbReference type="EMBL" id="RUS89538.1"/>
    </source>
</evidence>
<keyword evidence="3" id="KW-1185">Reference proteome</keyword>
<protein>
    <submittedName>
        <fullName evidence="2">Uncharacterized protein</fullName>
    </submittedName>
</protein>